<dbReference type="Proteomes" id="UP001286456">
    <property type="component" value="Unassembled WGS sequence"/>
</dbReference>
<feature type="transmembrane region" description="Helical" evidence="1">
    <location>
        <begin position="105"/>
        <end position="122"/>
    </location>
</feature>
<keyword evidence="1" id="KW-0812">Transmembrane</keyword>
<feature type="transmembrane region" description="Helical" evidence="1">
    <location>
        <begin position="80"/>
        <end position="99"/>
    </location>
</feature>
<reference evidence="2" key="2">
    <citation type="submission" date="2023-06" db="EMBL/GenBank/DDBJ databases">
        <authorList>
            <consortium name="Lawrence Berkeley National Laboratory"/>
            <person name="Haridas S."/>
            <person name="Hensen N."/>
            <person name="Bonometti L."/>
            <person name="Westerberg I."/>
            <person name="Brannstrom I.O."/>
            <person name="Guillou S."/>
            <person name="Cros-Aarteil S."/>
            <person name="Calhoun S."/>
            <person name="Kuo A."/>
            <person name="Mondo S."/>
            <person name="Pangilinan J."/>
            <person name="Riley R."/>
            <person name="Labutti K."/>
            <person name="Andreopoulos B."/>
            <person name="Lipzen A."/>
            <person name="Chen C."/>
            <person name="Yanf M."/>
            <person name="Daum C."/>
            <person name="Ng V."/>
            <person name="Clum A."/>
            <person name="Steindorff A."/>
            <person name="Ohm R."/>
            <person name="Martin F."/>
            <person name="Silar P."/>
            <person name="Natvig D."/>
            <person name="Lalanne C."/>
            <person name="Gautier V."/>
            <person name="Ament-Velasquez S.L."/>
            <person name="Kruys A."/>
            <person name="Hutchinson M.I."/>
            <person name="Powell A.J."/>
            <person name="Barry K."/>
            <person name="Miller A.N."/>
            <person name="Grigoriev I.V."/>
            <person name="Debuchy R."/>
            <person name="Gladieux P."/>
            <person name="Thoren M.H."/>
            <person name="Johannesson H."/>
        </authorList>
    </citation>
    <scope>NUCLEOTIDE SEQUENCE</scope>
    <source>
        <strain evidence="2">SMH4131-1</strain>
    </source>
</reference>
<keyword evidence="1" id="KW-1133">Transmembrane helix</keyword>
<accession>A0AAE0I8R8</accession>
<sequence length="231" mass="26451">MFPTLMRRMAQAAKSDLASSVSSASSSSATTAPANGYTYRLKKVWPPEFHKLSPQAQLRFEKRFKRRVQHIGRRPRWNKMVQLAQFFTITCIPSPFFLLLFSQCVAYSGCLLTTIPFTFCAVSRRGVQRTLHGLEGGEAAIRRDPSGNVEDARVRPGGKEGGRGEKMRLRFFFWSGNFCLYKRLLYHGVTLYMDGDEIVSLIFLVFWALDIPLAMAWMGRFLPFFRERNGQ</sequence>
<dbReference type="EMBL" id="JAUEPO010000005">
    <property type="protein sequence ID" value="KAK3320546.1"/>
    <property type="molecule type" value="Genomic_DNA"/>
</dbReference>
<dbReference type="AlphaFoldDB" id="A0AAE0I8R8"/>
<protein>
    <recommendedName>
        <fullName evidence="4">Transmembrane protein</fullName>
    </recommendedName>
</protein>
<evidence type="ECO:0000256" key="1">
    <source>
        <dbReference type="SAM" id="Phobius"/>
    </source>
</evidence>
<feature type="transmembrane region" description="Helical" evidence="1">
    <location>
        <begin position="169"/>
        <end position="186"/>
    </location>
</feature>
<evidence type="ECO:0000313" key="2">
    <source>
        <dbReference type="EMBL" id="KAK3320546.1"/>
    </source>
</evidence>
<comment type="caution">
    <text evidence="2">The sequence shown here is derived from an EMBL/GenBank/DDBJ whole genome shotgun (WGS) entry which is preliminary data.</text>
</comment>
<organism evidence="2 3">
    <name type="scientific">Cercophora scortea</name>
    <dbReference type="NCBI Taxonomy" id="314031"/>
    <lineage>
        <taxon>Eukaryota</taxon>
        <taxon>Fungi</taxon>
        <taxon>Dikarya</taxon>
        <taxon>Ascomycota</taxon>
        <taxon>Pezizomycotina</taxon>
        <taxon>Sordariomycetes</taxon>
        <taxon>Sordariomycetidae</taxon>
        <taxon>Sordariales</taxon>
        <taxon>Lasiosphaeriaceae</taxon>
        <taxon>Cercophora</taxon>
    </lineage>
</organism>
<evidence type="ECO:0008006" key="4">
    <source>
        <dbReference type="Google" id="ProtNLM"/>
    </source>
</evidence>
<name>A0AAE0I8R8_9PEZI</name>
<reference evidence="2" key="1">
    <citation type="journal article" date="2023" name="Mol. Phylogenet. Evol.">
        <title>Genome-scale phylogeny and comparative genomics of the fungal order Sordariales.</title>
        <authorList>
            <person name="Hensen N."/>
            <person name="Bonometti L."/>
            <person name="Westerberg I."/>
            <person name="Brannstrom I.O."/>
            <person name="Guillou S."/>
            <person name="Cros-Aarteil S."/>
            <person name="Calhoun S."/>
            <person name="Haridas S."/>
            <person name="Kuo A."/>
            <person name="Mondo S."/>
            <person name="Pangilinan J."/>
            <person name="Riley R."/>
            <person name="LaButti K."/>
            <person name="Andreopoulos B."/>
            <person name="Lipzen A."/>
            <person name="Chen C."/>
            <person name="Yan M."/>
            <person name="Daum C."/>
            <person name="Ng V."/>
            <person name="Clum A."/>
            <person name="Steindorff A."/>
            <person name="Ohm R.A."/>
            <person name="Martin F."/>
            <person name="Silar P."/>
            <person name="Natvig D.O."/>
            <person name="Lalanne C."/>
            <person name="Gautier V."/>
            <person name="Ament-Velasquez S.L."/>
            <person name="Kruys A."/>
            <person name="Hutchinson M.I."/>
            <person name="Powell A.J."/>
            <person name="Barry K."/>
            <person name="Miller A.N."/>
            <person name="Grigoriev I.V."/>
            <person name="Debuchy R."/>
            <person name="Gladieux P."/>
            <person name="Hiltunen Thoren M."/>
            <person name="Johannesson H."/>
        </authorList>
    </citation>
    <scope>NUCLEOTIDE SEQUENCE</scope>
    <source>
        <strain evidence="2">SMH4131-1</strain>
    </source>
</reference>
<gene>
    <name evidence="2" type="ORF">B0T19DRAFT_429857</name>
</gene>
<keyword evidence="3" id="KW-1185">Reference proteome</keyword>
<keyword evidence="1" id="KW-0472">Membrane</keyword>
<evidence type="ECO:0000313" key="3">
    <source>
        <dbReference type="Proteomes" id="UP001286456"/>
    </source>
</evidence>
<feature type="transmembrane region" description="Helical" evidence="1">
    <location>
        <begin position="198"/>
        <end position="218"/>
    </location>
</feature>
<proteinExistence type="predicted"/>